<gene>
    <name evidence="1" type="ORF">CPB83DRAFT_884277</name>
</gene>
<protein>
    <submittedName>
        <fullName evidence="1">Uncharacterized protein</fullName>
    </submittedName>
</protein>
<reference evidence="1" key="1">
    <citation type="submission" date="2020-11" db="EMBL/GenBank/DDBJ databases">
        <authorList>
            <consortium name="DOE Joint Genome Institute"/>
            <person name="Ahrendt S."/>
            <person name="Riley R."/>
            <person name="Andreopoulos W."/>
            <person name="Labutti K."/>
            <person name="Pangilinan J."/>
            <person name="Ruiz-Duenas F.J."/>
            <person name="Barrasa J.M."/>
            <person name="Sanchez-Garcia M."/>
            <person name="Camarero S."/>
            <person name="Miyauchi S."/>
            <person name="Serrano A."/>
            <person name="Linde D."/>
            <person name="Babiker R."/>
            <person name="Drula E."/>
            <person name="Ayuso-Fernandez I."/>
            <person name="Pacheco R."/>
            <person name="Padilla G."/>
            <person name="Ferreira P."/>
            <person name="Barriuso J."/>
            <person name="Kellner H."/>
            <person name="Castanera R."/>
            <person name="Alfaro M."/>
            <person name="Ramirez L."/>
            <person name="Pisabarro A.G."/>
            <person name="Kuo A."/>
            <person name="Tritt A."/>
            <person name="Lipzen A."/>
            <person name="He G."/>
            <person name="Yan M."/>
            <person name="Ng V."/>
            <person name="Cullen D."/>
            <person name="Martin F."/>
            <person name="Rosso M.-N."/>
            <person name="Henrissat B."/>
            <person name="Hibbett D."/>
            <person name="Martinez A.T."/>
            <person name="Grigoriev I.V."/>
        </authorList>
    </citation>
    <scope>NUCLEOTIDE SEQUENCE</scope>
    <source>
        <strain evidence="1">CBS 506.95</strain>
    </source>
</reference>
<organism evidence="1 2">
    <name type="scientific">Crepidotus variabilis</name>
    <dbReference type="NCBI Taxonomy" id="179855"/>
    <lineage>
        <taxon>Eukaryota</taxon>
        <taxon>Fungi</taxon>
        <taxon>Dikarya</taxon>
        <taxon>Basidiomycota</taxon>
        <taxon>Agaricomycotina</taxon>
        <taxon>Agaricomycetes</taxon>
        <taxon>Agaricomycetidae</taxon>
        <taxon>Agaricales</taxon>
        <taxon>Agaricineae</taxon>
        <taxon>Crepidotaceae</taxon>
        <taxon>Crepidotus</taxon>
    </lineage>
</organism>
<keyword evidence="2" id="KW-1185">Reference proteome</keyword>
<proteinExistence type="predicted"/>
<evidence type="ECO:0000313" key="2">
    <source>
        <dbReference type="Proteomes" id="UP000807306"/>
    </source>
</evidence>
<name>A0A9P6ED86_9AGAR</name>
<sequence length="158" mass="17446">MLRLGKKYEVNHMVSGAVEILENSFPTSLDEFASLGDQTHSIDYCSANLIDIANLALKADLPSVLPCCYLLLSQKLDMLFTGASRKDESLASIIAVSKDAIIRGRERILAVAPVKTLSWLTVTQHPLNASCAARNMWNELPAYFGLPPWEEIRQSTPL</sequence>
<dbReference type="AlphaFoldDB" id="A0A9P6ED86"/>
<comment type="caution">
    <text evidence="1">The sequence shown here is derived from an EMBL/GenBank/DDBJ whole genome shotgun (WGS) entry which is preliminary data.</text>
</comment>
<dbReference type="Proteomes" id="UP000807306">
    <property type="component" value="Unassembled WGS sequence"/>
</dbReference>
<evidence type="ECO:0000313" key="1">
    <source>
        <dbReference type="EMBL" id="KAF9527291.1"/>
    </source>
</evidence>
<dbReference type="EMBL" id="MU157862">
    <property type="protein sequence ID" value="KAF9527291.1"/>
    <property type="molecule type" value="Genomic_DNA"/>
</dbReference>
<accession>A0A9P6ED86</accession>